<dbReference type="RefSeq" id="XP_017997435.1">
    <property type="nucleotide sequence ID" value="XM_018138984.1"/>
</dbReference>
<keyword evidence="6" id="KW-1185">Reference proteome</keyword>
<dbReference type="OrthoDB" id="10260355at2759"/>
<dbReference type="InterPro" id="IPR036188">
    <property type="entry name" value="FAD/NAD-bd_sf"/>
</dbReference>
<keyword evidence="3" id="KW-0560">Oxidoreductase</keyword>
<dbReference type="AlphaFoldDB" id="A0A0N1HKV9"/>
<dbReference type="Gene3D" id="3.50.50.60">
    <property type="entry name" value="FAD/NAD(P)-binding domain"/>
    <property type="match status" value="2"/>
</dbReference>
<comment type="similarity">
    <text evidence="1">Belongs to the class-II pyridine nucleotide-disulfide oxidoreductase family.</text>
</comment>
<dbReference type="STRING" id="1664694.A0A0N1HKV9"/>
<dbReference type="EMBL" id="LFJN01000024">
    <property type="protein sequence ID" value="KPI37472.1"/>
    <property type="molecule type" value="Genomic_DNA"/>
</dbReference>
<dbReference type="GO" id="GO:0016491">
    <property type="term" value="F:oxidoreductase activity"/>
    <property type="evidence" value="ECO:0007669"/>
    <property type="project" value="UniProtKB-KW"/>
</dbReference>
<dbReference type="InterPro" id="IPR023753">
    <property type="entry name" value="FAD/NAD-binding_dom"/>
</dbReference>
<organism evidence="5 6">
    <name type="scientific">Cyphellophora attinorum</name>
    <dbReference type="NCBI Taxonomy" id="1664694"/>
    <lineage>
        <taxon>Eukaryota</taxon>
        <taxon>Fungi</taxon>
        <taxon>Dikarya</taxon>
        <taxon>Ascomycota</taxon>
        <taxon>Pezizomycotina</taxon>
        <taxon>Eurotiomycetes</taxon>
        <taxon>Chaetothyriomycetidae</taxon>
        <taxon>Chaetothyriales</taxon>
        <taxon>Cyphellophoraceae</taxon>
        <taxon>Cyphellophora</taxon>
    </lineage>
</organism>
<dbReference type="PRINTS" id="PR00469">
    <property type="entry name" value="PNDRDTASEII"/>
</dbReference>
<proteinExistence type="inferred from homology"/>
<dbReference type="PRINTS" id="PR00368">
    <property type="entry name" value="FADPNR"/>
</dbReference>
<dbReference type="Proteomes" id="UP000038010">
    <property type="component" value="Unassembled WGS sequence"/>
</dbReference>
<evidence type="ECO:0000256" key="3">
    <source>
        <dbReference type="ARBA" id="ARBA00023002"/>
    </source>
</evidence>
<feature type="domain" description="FAD/NAD(P)-binding" evidence="4">
    <location>
        <begin position="7"/>
        <end position="150"/>
    </location>
</feature>
<evidence type="ECO:0000313" key="5">
    <source>
        <dbReference type="EMBL" id="KPI37472.1"/>
    </source>
</evidence>
<evidence type="ECO:0000313" key="6">
    <source>
        <dbReference type="Proteomes" id="UP000038010"/>
    </source>
</evidence>
<protein>
    <recommendedName>
        <fullName evidence="4">FAD/NAD(P)-binding domain-containing protein</fullName>
    </recommendedName>
</protein>
<dbReference type="InterPro" id="IPR050097">
    <property type="entry name" value="Ferredoxin-NADP_redctase_2"/>
</dbReference>
<evidence type="ECO:0000256" key="1">
    <source>
        <dbReference type="ARBA" id="ARBA00009333"/>
    </source>
</evidence>
<dbReference type="PANTHER" id="PTHR48105">
    <property type="entry name" value="THIOREDOXIN REDUCTASE 1-RELATED-RELATED"/>
    <property type="match status" value="1"/>
</dbReference>
<reference evidence="5 6" key="1">
    <citation type="submission" date="2015-06" db="EMBL/GenBank/DDBJ databases">
        <title>Draft genome of the ant-associated black yeast Phialophora attae CBS 131958.</title>
        <authorList>
            <person name="Moreno L.F."/>
            <person name="Stielow B.J."/>
            <person name="de Hoog S."/>
            <person name="Vicente V.A."/>
            <person name="Weiss V.A."/>
            <person name="de Vries M."/>
            <person name="Cruz L.M."/>
            <person name="Souza E.M."/>
        </authorList>
    </citation>
    <scope>NUCLEOTIDE SEQUENCE [LARGE SCALE GENOMIC DNA]</scope>
    <source>
        <strain evidence="5 6">CBS 131958</strain>
    </source>
</reference>
<sequence>MSKSKLYDVLILGGGPAGLTSALVLARLHRTTAIFTAPTYRNDGAAHSHGLLSRDHVPPAELRAQGRNDLERYKTIEFFENSPITSIVRQGSDSRAYFVAKNDSQQEWRGRAVILATGIRDELPDLPGYKENWPESIYQCPVCDGHERYDGPVGILNIEFNSLVSRHMTTTLHFLSQPVGTSVEDSLTRKSNLTLFTNGPLDTSNAAVTEILDICKAYRITVDQRKVVRLEASEDPSKKPGLYVHLEPDGSNSELPTRVFQNFLLHKPRTTPNSPELLSQLGLETASSPFGTYVAFTPPFNATKVPGIFVAGDAGAMHTTLTLALSSAGLAAAGAMQFVNDLDDKIALEALKTKENGSVKEL</sequence>
<comment type="caution">
    <text evidence="5">The sequence shown here is derived from an EMBL/GenBank/DDBJ whole genome shotgun (WGS) entry which is preliminary data.</text>
</comment>
<accession>A0A0N1HKV9</accession>
<dbReference type="GeneID" id="28730864"/>
<keyword evidence="2" id="KW-0285">Flavoprotein</keyword>
<dbReference type="Pfam" id="PF07992">
    <property type="entry name" value="Pyr_redox_2"/>
    <property type="match status" value="1"/>
</dbReference>
<evidence type="ECO:0000259" key="4">
    <source>
        <dbReference type="Pfam" id="PF07992"/>
    </source>
</evidence>
<name>A0A0N1HKV9_9EURO</name>
<evidence type="ECO:0000256" key="2">
    <source>
        <dbReference type="ARBA" id="ARBA00022630"/>
    </source>
</evidence>
<dbReference type="SUPFAM" id="SSF51905">
    <property type="entry name" value="FAD/NAD(P)-binding domain"/>
    <property type="match status" value="1"/>
</dbReference>
<dbReference type="VEuPathDB" id="FungiDB:AB675_10228"/>
<dbReference type="GO" id="GO:0097237">
    <property type="term" value="P:cellular response to toxic substance"/>
    <property type="evidence" value="ECO:0007669"/>
    <property type="project" value="UniProtKB-ARBA"/>
</dbReference>
<gene>
    <name evidence="5" type="ORF">AB675_10228</name>
</gene>